<dbReference type="SMART" id="SM00072">
    <property type="entry name" value="GuKc"/>
    <property type="match status" value="1"/>
</dbReference>
<dbReference type="GO" id="GO:0005829">
    <property type="term" value="C:cytosol"/>
    <property type="evidence" value="ECO:0007669"/>
    <property type="project" value="TreeGrafter"/>
</dbReference>
<dbReference type="InParanoid" id="A0A2R5GEH4"/>
<evidence type="ECO:0000313" key="5">
    <source>
        <dbReference type="EMBL" id="GBG28709.1"/>
    </source>
</evidence>
<keyword evidence="6" id="KW-1185">Reference proteome</keyword>
<gene>
    <name evidence="5" type="ORF">FCC1311_049302</name>
</gene>
<reference evidence="5 6" key="1">
    <citation type="submission" date="2017-12" db="EMBL/GenBank/DDBJ databases">
        <title>Sequencing, de novo assembly and annotation of complete genome of a new Thraustochytrid species, strain FCC1311.</title>
        <authorList>
            <person name="Sedici K."/>
            <person name="Godart F."/>
            <person name="Aiese Cigliano R."/>
            <person name="Sanseverino W."/>
            <person name="Barakat M."/>
            <person name="Ortet P."/>
            <person name="Marechal E."/>
            <person name="Cagnac O."/>
            <person name="Amato A."/>
        </authorList>
    </citation>
    <scope>NUCLEOTIDE SEQUENCE [LARGE SCALE GENOMIC DNA]</scope>
</reference>
<sequence length="148" mass="16660">MQQDIASGAFVEHVSIHGNMYGTSLRALEDVNREGKIVLMDVDMHGVRSIKKAAEDPALDLRVKCLGIIPPSLEELEKRLRGRGTESEDQVQMRLKQAVVEAEFCKEDALVDATIVNYDSWSHAYPILRRLVTAQWFASRFSSTNQDV</sequence>
<evidence type="ECO:0000256" key="2">
    <source>
        <dbReference type="ARBA" id="ARBA00022679"/>
    </source>
</evidence>
<dbReference type="Gene3D" id="3.40.50.300">
    <property type="entry name" value="P-loop containing nucleotide triphosphate hydrolases"/>
    <property type="match status" value="1"/>
</dbReference>
<comment type="similarity">
    <text evidence="1">Belongs to the guanylate kinase family.</text>
</comment>
<dbReference type="PANTHER" id="PTHR23117">
    <property type="entry name" value="GUANYLATE KINASE-RELATED"/>
    <property type="match status" value="1"/>
</dbReference>
<feature type="domain" description="Guanylate kinase-like" evidence="4">
    <location>
        <begin position="1"/>
        <end position="133"/>
    </location>
</feature>
<evidence type="ECO:0000256" key="3">
    <source>
        <dbReference type="ARBA" id="ARBA00022777"/>
    </source>
</evidence>
<dbReference type="OrthoDB" id="6334211at2759"/>
<evidence type="ECO:0000313" key="6">
    <source>
        <dbReference type="Proteomes" id="UP000241890"/>
    </source>
</evidence>
<dbReference type="PROSITE" id="PS50052">
    <property type="entry name" value="GUANYLATE_KINASE_2"/>
    <property type="match status" value="1"/>
</dbReference>
<accession>A0A2R5GEH4</accession>
<comment type="caution">
    <text evidence="5">The sequence shown here is derived from an EMBL/GenBank/DDBJ whole genome shotgun (WGS) entry which is preliminary data.</text>
</comment>
<dbReference type="SUPFAM" id="SSF52540">
    <property type="entry name" value="P-loop containing nucleoside triphosphate hydrolases"/>
    <property type="match status" value="1"/>
</dbReference>
<dbReference type="InterPro" id="IPR027417">
    <property type="entry name" value="P-loop_NTPase"/>
</dbReference>
<dbReference type="Proteomes" id="UP000241890">
    <property type="component" value="Unassembled WGS sequence"/>
</dbReference>
<dbReference type="InterPro" id="IPR008145">
    <property type="entry name" value="GK/Ca_channel_bsu"/>
</dbReference>
<keyword evidence="2" id="KW-0808">Transferase</keyword>
<dbReference type="Pfam" id="PF00625">
    <property type="entry name" value="Guanylate_kin"/>
    <property type="match status" value="1"/>
</dbReference>
<dbReference type="PANTHER" id="PTHR23117:SF13">
    <property type="entry name" value="GUANYLATE KINASE"/>
    <property type="match status" value="1"/>
</dbReference>
<dbReference type="InterPro" id="IPR008144">
    <property type="entry name" value="Guanylate_kin-like_dom"/>
</dbReference>
<dbReference type="AlphaFoldDB" id="A0A2R5GEH4"/>
<name>A0A2R5GEH4_9STRA</name>
<protein>
    <submittedName>
        <fullName evidence="5">Guanylate kinase</fullName>
    </submittedName>
</protein>
<keyword evidence="3 5" id="KW-0418">Kinase</keyword>
<dbReference type="GO" id="GO:0004385">
    <property type="term" value="F:GMP kinase activity"/>
    <property type="evidence" value="ECO:0007669"/>
    <property type="project" value="TreeGrafter"/>
</dbReference>
<evidence type="ECO:0000256" key="1">
    <source>
        <dbReference type="ARBA" id="ARBA00005790"/>
    </source>
</evidence>
<evidence type="ECO:0000259" key="4">
    <source>
        <dbReference type="PROSITE" id="PS50052"/>
    </source>
</evidence>
<dbReference type="EMBL" id="BEYU01000047">
    <property type="protein sequence ID" value="GBG28709.1"/>
    <property type="molecule type" value="Genomic_DNA"/>
</dbReference>
<proteinExistence type="inferred from homology"/>
<organism evidence="5 6">
    <name type="scientific">Hondaea fermentalgiana</name>
    <dbReference type="NCBI Taxonomy" id="2315210"/>
    <lineage>
        <taxon>Eukaryota</taxon>
        <taxon>Sar</taxon>
        <taxon>Stramenopiles</taxon>
        <taxon>Bigyra</taxon>
        <taxon>Labyrinthulomycetes</taxon>
        <taxon>Thraustochytrida</taxon>
        <taxon>Thraustochytriidae</taxon>
        <taxon>Hondaea</taxon>
    </lineage>
</organism>